<accession>A0A168GPV8</accession>
<keyword evidence="2" id="KW-0808">Transferase</keyword>
<dbReference type="Pfam" id="PF22998">
    <property type="entry name" value="GNAT_LYC1-like"/>
    <property type="match status" value="1"/>
</dbReference>
<reference evidence="2 3" key="1">
    <citation type="journal article" date="2016" name="Genome Biol. Evol.">
        <title>Divergent and convergent evolution of fungal pathogenicity.</title>
        <authorList>
            <person name="Shang Y."/>
            <person name="Xiao G."/>
            <person name="Zheng P."/>
            <person name="Cen K."/>
            <person name="Zhan S."/>
            <person name="Wang C."/>
        </authorList>
    </citation>
    <scope>NUCLEOTIDE SEQUENCE [LARGE SCALE GENOMIC DNA]</scope>
    <source>
        <strain evidence="2 3">RCEF 1005</strain>
    </source>
</reference>
<comment type="caution">
    <text evidence="2">The sequence shown here is derived from an EMBL/GenBank/DDBJ whole genome shotgun (WGS) entry which is preliminary data.</text>
</comment>
<sequence>MTSSLPNVNDPSVVLINATPDEQRQIWRATHPSWGPGLTLDQYLDREAYLLTTALAKDGGLTQWILTDSSAAASSRPVLSSCETIRKRAIVADPSGALADVTAHGVASVFTDPEYRSRGYAGKMMALLGEELVRQEDAAPGAARFSVLFSDIGPKFYANHQWMPIGNSHLEFPVTGPAATMPANVTELNDGHLAALATRDEQLLREQLSKPLVDGNSTKLRAAILPDLKTLDWQYRREDHMLRHFLGRAPSVRGALYMPPGERGAERRIWGLWVRSRYGGADGHPVVTVLHFLRLVVEDEATTTDEELAVALEGIMAVAQREAAAADCKSIEMWNPPTRVLAAFNDKLMQFDGKIVERDTSNLASLRWFGAGSADNIDWVANEKFEWC</sequence>
<dbReference type="PANTHER" id="PTHR34815">
    <property type="entry name" value="LYSINE ACETYLTRANSFERASE"/>
    <property type="match status" value="1"/>
</dbReference>
<dbReference type="Gene3D" id="3.40.630.30">
    <property type="match status" value="1"/>
</dbReference>
<dbReference type="InterPro" id="IPR053013">
    <property type="entry name" value="LAT"/>
</dbReference>
<feature type="domain" description="LYC1 C-terminal" evidence="1">
    <location>
        <begin position="169"/>
        <end position="388"/>
    </location>
</feature>
<dbReference type="InterPro" id="IPR055100">
    <property type="entry name" value="GNAT_LYC1-like"/>
</dbReference>
<evidence type="ECO:0000313" key="2">
    <source>
        <dbReference type="EMBL" id="OAA76757.1"/>
    </source>
</evidence>
<keyword evidence="2" id="KW-0012">Acyltransferase</keyword>
<dbReference type="SUPFAM" id="SSF55729">
    <property type="entry name" value="Acyl-CoA N-acyltransferases (Nat)"/>
    <property type="match status" value="1"/>
</dbReference>
<evidence type="ECO:0000259" key="1">
    <source>
        <dbReference type="Pfam" id="PF22998"/>
    </source>
</evidence>
<dbReference type="STRING" id="1081108.A0A168GPV8"/>
<protein>
    <submittedName>
        <fullName evidence="2">Acyl-CoA N-acyltransferase</fullName>
    </submittedName>
</protein>
<dbReference type="EMBL" id="AZHF01000004">
    <property type="protein sequence ID" value="OAA76757.1"/>
    <property type="molecule type" value="Genomic_DNA"/>
</dbReference>
<name>A0A168GPV8_CORDF</name>
<evidence type="ECO:0000313" key="3">
    <source>
        <dbReference type="Proteomes" id="UP000076881"/>
    </source>
</evidence>
<dbReference type="AlphaFoldDB" id="A0A168GPV8"/>
<dbReference type="InterPro" id="IPR016181">
    <property type="entry name" value="Acyl_CoA_acyltransferase"/>
</dbReference>
<organism evidence="2 3">
    <name type="scientific">Akanthomyces lecanii RCEF 1005</name>
    <dbReference type="NCBI Taxonomy" id="1081108"/>
    <lineage>
        <taxon>Eukaryota</taxon>
        <taxon>Fungi</taxon>
        <taxon>Dikarya</taxon>
        <taxon>Ascomycota</taxon>
        <taxon>Pezizomycotina</taxon>
        <taxon>Sordariomycetes</taxon>
        <taxon>Hypocreomycetidae</taxon>
        <taxon>Hypocreales</taxon>
        <taxon>Cordycipitaceae</taxon>
        <taxon>Akanthomyces</taxon>
        <taxon>Cordyceps confragosa</taxon>
    </lineage>
</organism>
<keyword evidence="3" id="KW-1185">Reference proteome</keyword>
<dbReference type="Proteomes" id="UP000076881">
    <property type="component" value="Unassembled WGS sequence"/>
</dbReference>
<dbReference type="OrthoDB" id="2020070at2759"/>
<proteinExistence type="predicted"/>
<dbReference type="PANTHER" id="PTHR34815:SF4">
    <property type="entry name" value="N-ACETYLTRANSFERASE DOMAIN-CONTAINING PROTEIN"/>
    <property type="match status" value="1"/>
</dbReference>
<gene>
    <name evidence="2" type="ORF">LEL_06441</name>
</gene>
<dbReference type="GO" id="GO:0016746">
    <property type="term" value="F:acyltransferase activity"/>
    <property type="evidence" value="ECO:0007669"/>
    <property type="project" value="UniProtKB-KW"/>
</dbReference>